<reference evidence="1" key="1">
    <citation type="journal article" date="2022" name="Int. J. Mol. Sci.">
        <title>Draft Genome of Tanacetum Coccineum: Genomic Comparison of Closely Related Tanacetum-Family Plants.</title>
        <authorList>
            <person name="Yamashiro T."/>
            <person name="Shiraishi A."/>
            <person name="Nakayama K."/>
            <person name="Satake H."/>
        </authorList>
    </citation>
    <scope>NUCLEOTIDE SEQUENCE</scope>
</reference>
<dbReference type="EMBL" id="BQNB010021625">
    <property type="protein sequence ID" value="GJU08360.1"/>
    <property type="molecule type" value="Genomic_DNA"/>
</dbReference>
<comment type="caution">
    <text evidence="1">The sequence shown here is derived from an EMBL/GenBank/DDBJ whole genome shotgun (WGS) entry which is preliminary data.</text>
</comment>
<evidence type="ECO:0000313" key="1">
    <source>
        <dbReference type="EMBL" id="GJU08360.1"/>
    </source>
</evidence>
<name>A0ABQ5J8S9_9ASTR</name>
<dbReference type="Proteomes" id="UP001151760">
    <property type="component" value="Unassembled WGS sequence"/>
</dbReference>
<proteinExistence type="predicted"/>
<organism evidence="1 2">
    <name type="scientific">Tanacetum coccineum</name>
    <dbReference type="NCBI Taxonomy" id="301880"/>
    <lineage>
        <taxon>Eukaryota</taxon>
        <taxon>Viridiplantae</taxon>
        <taxon>Streptophyta</taxon>
        <taxon>Embryophyta</taxon>
        <taxon>Tracheophyta</taxon>
        <taxon>Spermatophyta</taxon>
        <taxon>Magnoliopsida</taxon>
        <taxon>eudicotyledons</taxon>
        <taxon>Gunneridae</taxon>
        <taxon>Pentapetalae</taxon>
        <taxon>asterids</taxon>
        <taxon>campanulids</taxon>
        <taxon>Asterales</taxon>
        <taxon>Asteraceae</taxon>
        <taxon>Asteroideae</taxon>
        <taxon>Anthemideae</taxon>
        <taxon>Anthemidinae</taxon>
        <taxon>Tanacetum</taxon>
    </lineage>
</organism>
<evidence type="ECO:0000313" key="2">
    <source>
        <dbReference type="Proteomes" id="UP001151760"/>
    </source>
</evidence>
<gene>
    <name evidence="1" type="ORF">Tco_1124790</name>
</gene>
<keyword evidence="2" id="KW-1185">Reference proteome</keyword>
<accession>A0ABQ5J8S9</accession>
<protein>
    <submittedName>
        <fullName evidence="1">Uncharacterized protein</fullName>
    </submittedName>
</protein>
<sequence length="200" mass="22020">MSISVTSCGRCGVPIPEFVLETLGDERIHHECSSGLSNVYATLYKLTLNREVAWDVLRGLRKLYTLKQYSTGGDCRNNISASMIEGSSYEILIKEVNVNRSGSLVVWSTVLKKDFDLMSNGEGVSEYSADIGGFSVQQQMDHTTATNTGGSVITLTVERVKEALEKPRPPSPSRGDWQLVGADDIASEILQDELRQLKMN</sequence>
<reference evidence="1" key="2">
    <citation type="submission" date="2022-01" db="EMBL/GenBank/DDBJ databases">
        <authorList>
            <person name="Yamashiro T."/>
            <person name="Shiraishi A."/>
            <person name="Satake H."/>
            <person name="Nakayama K."/>
        </authorList>
    </citation>
    <scope>NUCLEOTIDE SEQUENCE</scope>
</reference>